<feature type="compositionally biased region" description="Gly residues" evidence="1">
    <location>
        <begin position="1"/>
        <end position="16"/>
    </location>
</feature>
<feature type="region of interest" description="Disordered" evidence="1">
    <location>
        <begin position="1"/>
        <end position="20"/>
    </location>
</feature>
<comment type="caution">
    <text evidence="2">The sequence shown here is derived from an EMBL/GenBank/DDBJ whole genome shotgun (WGS) entry which is preliminary data.</text>
</comment>
<evidence type="ECO:0000313" key="2">
    <source>
        <dbReference type="EMBL" id="KKN52723.1"/>
    </source>
</evidence>
<sequence>MNIKFLGGGGSGGGSGEDADAIHDNVNAEISAIAEKAVPIDADLVIIEDSAAANAKKKVQVGNLPGGSAMLSRFKARLSGDFSPAANDQKVPFDTEVVDDGGDYDHVTNYRWTPPAGIVHLIFRGMWGSSTGGHYLQIFKNGALFAGIRYPTTAGSSGVGANVVVFDEANGTDYYEAYVYRNSATVLAADAARTIFEGVCYAK</sequence>
<dbReference type="EMBL" id="LAZR01001007">
    <property type="protein sequence ID" value="KKN52723.1"/>
    <property type="molecule type" value="Genomic_DNA"/>
</dbReference>
<gene>
    <name evidence="2" type="ORF">LCGC14_0609600</name>
</gene>
<protein>
    <submittedName>
        <fullName evidence="2">Uncharacterized protein</fullName>
    </submittedName>
</protein>
<accession>A0A0F9UGH2</accession>
<dbReference type="InterPro" id="IPR008983">
    <property type="entry name" value="Tumour_necrosis_fac-like_dom"/>
</dbReference>
<dbReference type="SUPFAM" id="SSF49842">
    <property type="entry name" value="TNF-like"/>
    <property type="match status" value="1"/>
</dbReference>
<evidence type="ECO:0000256" key="1">
    <source>
        <dbReference type="SAM" id="MobiDB-lite"/>
    </source>
</evidence>
<organism evidence="2">
    <name type="scientific">marine sediment metagenome</name>
    <dbReference type="NCBI Taxonomy" id="412755"/>
    <lineage>
        <taxon>unclassified sequences</taxon>
        <taxon>metagenomes</taxon>
        <taxon>ecological metagenomes</taxon>
    </lineage>
</organism>
<dbReference type="Gene3D" id="2.60.120.40">
    <property type="match status" value="1"/>
</dbReference>
<dbReference type="AlphaFoldDB" id="A0A0F9UGH2"/>
<proteinExistence type="predicted"/>
<reference evidence="2" key="1">
    <citation type="journal article" date="2015" name="Nature">
        <title>Complex archaea that bridge the gap between prokaryotes and eukaryotes.</title>
        <authorList>
            <person name="Spang A."/>
            <person name="Saw J.H."/>
            <person name="Jorgensen S.L."/>
            <person name="Zaremba-Niedzwiedzka K."/>
            <person name="Martijn J."/>
            <person name="Lind A.E."/>
            <person name="van Eijk R."/>
            <person name="Schleper C."/>
            <person name="Guy L."/>
            <person name="Ettema T.J."/>
        </authorList>
    </citation>
    <scope>NUCLEOTIDE SEQUENCE</scope>
</reference>
<name>A0A0F9UGH2_9ZZZZ</name>